<dbReference type="OrthoDB" id="679776at2"/>
<dbReference type="KEGG" id="fla:SY85_11715"/>
<reference evidence="1 2" key="2">
    <citation type="journal article" date="2016" name="Int. J. Syst. Evol. Microbiol.">
        <title>Flavisolibacter tropicus sp. nov., isolated from tropical soil.</title>
        <authorList>
            <person name="Lee J.J."/>
            <person name="Kang M.S."/>
            <person name="Kim G.S."/>
            <person name="Lee C.S."/>
            <person name="Lim S."/>
            <person name="Lee J."/>
            <person name="Roh S.H."/>
            <person name="Kang H."/>
            <person name="Ha J.M."/>
            <person name="Bae S."/>
            <person name="Jung H.Y."/>
            <person name="Kim M.K."/>
        </authorList>
    </citation>
    <scope>NUCLEOTIDE SEQUENCE [LARGE SCALE GENOMIC DNA]</scope>
    <source>
        <strain evidence="1 2">LCS9</strain>
    </source>
</reference>
<keyword evidence="2" id="KW-1185">Reference proteome</keyword>
<proteinExistence type="predicted"/>
<evidence type="ECO:0000313" key="2">
    <source>
        <dbReference type="Proteomes" id="UP000077177"/>
    </source>
</evidence>
<dbReference type="EMBL" id="CP011390">
    <property type="protein sequence ID" value="ANE51069.1"/>
    <property type="molecule type" value="Genomic_DNA"/>
</dbReference>
<name>A0A172TVG2_9BACT</name>
<dbReference type="AlphaFoldDB" id="A0A172TVG2"/>
<gene>
    <name evidence="1" type="ORF">SY85_11715</name>
</gene>
<organism evidence="1 2">
    <name type="scientific">Flavisolibacter tropicus</name>
    <dbReference type="NCBI Taxonomy" id="1492898"/>
    <lineage>
        <taxon>Bacteria</taxon>
        <taxon>Pseudomonadati</taxon>
        <taxon>Bacteroidota</taxon>
        <taxon>Chitinophagia</taxon>
        <taxon>Chitinophagales</taxon>
        <taxon>Chitinophagaceae</taxon>
        <taxon>Flavisolibacter</taxon>
    </lineage>
</organism>
<dbReference type="RefSeq" id="WP_066404689.1">
    <property type="nucleotide sequence ID" value="NZ_CP011390.1"/>
</dbReference>
<dbReference type="STRING" id="1492898.SY85_11715"/>
<accession>A0A172TVG2</accession>
<protein>
    <submittedName>
        <fullName evidence="1">Uncharacterized protein</fullName>
    </submittedName>
</protein>
<dbReference type="Proteomes" id="UP000077177">
    <property type="component" value="Chromosome"/>
</dbReference>
<evidence type="ECO:0000313" key="1">
    <source>
        <dbReference type="EMBL" id="ANE51069.1"/>
    </source>
</evidence>
<reference evidence="2" key="1">
    <citation type="submission" date="2015-01" db="EMBL/GenBank/DDBJ databases">
        <title>Flavisolibacter sp./LCS9/ whole genome sequencing.</title>
        <authorList>
            <person name="Kim M.K."/>
            <person name="Srinivasan S."/>
            <person name="Lee J.-J."/>
        </authorList>
    </citation>
    <scope>NUCLEOTIDE SEQUENCE [LARGE SCALE GENOMIC DNA]</scope>
    <source>
        <strain evidence="2">LCS9</strain>
    </source>
</reference>
<sequence length="130" mass="14936">MILSTFTISQSSTEEDRPPISYRVKEYFECFITTEVLEQKNIILKAKWNIVLAIYFIRKGKYGPDAVFLAKGSRIISAESTKIYEVLIPMQLIDAASDKQLKTIELMYEGIALFLTSTYKTVSTEFMKQL</sequence>